<evidence type="ECO:0000313" key="1">
    <source>
        <dbReference type="EMBL" id="CAB3786455.1"/>
    </source>
</evidence>
<protein>
    <submittedName>
        <fullName evidence="1">Uncharacterized protein</fullName>
    </submittedName>
</protein>
<proteinExistence type="predicted"/>
<evidence type="ECO:0000313" key="2">
    <source>
        <dbReference type="Proteomes" id="UP000494119"/>
    </source>
</evidence>
<dbReference type="AlphaFoldDB" id="A0A6J5FTF2"/>
<keyword evidence="2" id="KW-1185">Reference proteome</keyword>
<dbReference type="RefSeq" id="WP_129562647.1">
    <property type="nucleotide sequence ID" value="NZ_CADIKL010000009.1"/>
</dbReference>
<dbReference type="Proteomes" id="UP000494119">
    <property type="component" value="Unassembled WGS sequence"/>
</dbReference>
<name>A0A6J5FTF2_9BURK</name>
<dbReference type="EMBL" id="CADIKL010000009">
    <property type="protein sequence ID" value="CAB3786455.1"/>
    <property type="molecule type" value="Genomic_DNA"/>
</dbReference>
<accession>A0A6J5FTF2</accession>
<reference evidence="1 2" key="1">
    <citation type="submission" date="2020-04" db="EMBL/GenBank/DDBJ databases">
        <authorList>
            <person name="De Canck E."/>
        </authorList>
    </citation>
    <scope>NUCLEOTIDE SEQUENCE [LARGE SCALE GENOMIC DNA]</scope>
    <source>
        <strain evidence="1 2">LMG 28688</strain>
    </source>
</reference>
<sequence>MEVEFAFAAPSAAAVATHQTWFVRSVEAGTSAISILAPKQGVMTYNARKAGRKVRSAGVAANVTGSC</sequence>
<gene>
    <name evidence="1" type="ORF">LMG28688_02274</name>
</gene>
<organism evidence="1 2">
    <name type="scientific">Paraburkholderia caffeinitolerans</name>
    <dbReference type="NCBI Taxonomy" id="1723730"/>
    <lineage>
        <taxon>Bacteria</taxon>
        <taxon>Pseudomonadati</taxon>
        <taxon>Pseudomonadota</taxon>
        <taxon>Betaproteobacteria</taxon>
        <taxon>Burkholderiales</taxon>
        <taxon>Burkholderiaceae</taxon>
        <taxon>Paraburkholderia</taxon>
    </lineage>
</organism>